<feature type="domain" description="CBM1" evidence="6">
    <location>
        <begin position="326"/>
        <end position="362"/>
    </location>
</feature>
<evidence type="ECO:0000256" key="3">
    <source>
        <dbReference type="ARBA" id="ARBA00022801"/>
    </source>
</evidence>
<feature type="signal peptide" evidence="4">
    <location>
        <begin position="1"/>
        <end position="22"/>
    </location>
</feature>
<keyword evidence="3 4" id="KW-0378">Hydrolase</keyword>
<evidence type="ECO:0000256" key="5">
    <source>
        <dbReference type="SAM" id="MobiDB-lite"/>
    </source>
</evidence>
<dbReference type="InterPro" id="IPR050955">
    <property type="entry name" value="Plant_Biomass_Hydrol_Est"/>
</dbReference>
<keyword evidence="2 4" id="KW-0732">Signal</keyword>
<dbReference type="PROSITE" id="PS51164">
    <property type="entry name" value="CBM1_2"/>
    <property type="match status" value="1"/>
</dbReference>
<evidence type="ECO:0000313" key="8">
    <source>
        <dbReference type="Proteomes" id="UP000309038"/>
    </source>
</evidence>
<dbReference type="NCBIfam" id="TIGR01840">
    <property type="entry name" value="esterase_phb"/>
    <property type="match status" value="1"/>
</dbReference>
<dbReference type="GO" id="GO:0045493">
    <property type="term" value="P:xylan catabolic process"/>
    <property type="evidence" value="ECO:0007669"/>
    <property type="project" value="UniProtKB-UniRule"/>
</dbReference>
<organism evidence="7 8">
    <name type="scientific">Hermanssonia centrifuga</name>
    <dbReference type="NCBI Taxonomy" id="98765"/>
    <lineage>
        <taxon>Eukaryota</taxon>
        <taxon>Fungi</taxon>
        <taxon>Dikarya</taxon>
        <taxon>Basidiomycota</taxon>
        <taxon>Agaricomycotina</taxon>
        <taxon>Agaricomycetes</taxon>
        <taxon>Polyporales</taxon>
        <taxon>Meruliaceae</taxon>
        <taxon>Hermanssonia</taxon>
    </lineage>
</organism>
<dbReference type="AlphaFoldDB" id="A0A4S4KL61"/>
<dbReference type="PANTHER" id="PTHR43037">
    <property type="entry name" value="UNNAMED PRODUCT-RELATED"/>
    <property type="match status" value="1"/>
</dbReference>
<dbReference type="Pfam" id="PF10503">
    <property type="entry name" value="Esterase_PHB"/>
    <property type="match status" value="1"/>
</dbReference>
<dbReference type="PROSITE" id="PS00562">
    <property type="entry name" value="CBM1_1"/>
    <property type="match status" value="1"/>
</dbReference>
<dbReference type="InterPro" id="IPR010126">
    <property type="entry name" value="Esterase_phb"/>
</dbReference>
<comment type="caution">
    <text evidence="7">The sequence shown here is derived from an EMBL/GenBank/DDBJ whole genome shotgun (WGS) entry which is preliminary data.</text>
</comment>
<evidence type="ECO:0000259" key="6">
    <source>
        <dbReference type="PROSITE" id="PS51164"/>
    </source>
</evidence>
<dbReference type="Proteomes" id="UP000309038">
    <property type="component" value="Unassembled WGS sequence"/>
</dbReference>
<comment type="similarity">
    <text evidence="4">Belongs to the carbohydrate esterase 1 (CE1) family.</text>
</comment>
<evidence type="ECO:0000313" key="7">
    <source>
        <dbReference type="EMBL" id="THG99188.1"/>
    </source>
</evidence>
<dbReference type="GO" id="GO:0030248">
    <property type="term" value="F:cellulose binding"/>
    <property type="evidence" value="ECO:0007669"/>
    <property type="project" value="InterPro"/>
</dbReference>
<comment type="subcellular location">
    <subcellularLocation>
        <location evidence="4">Secreted</location>
    </subcellularLocation>
</comment>
<dbReference type="GO" id="GO:0005576">
    <property type="term" value="C:extracellular region"/>
    <property type="evidence" value="ECO:0007669"/>
    <property type="project" value="UniProtKB-SubCell"/>
</dbReference>
<evidence type="ECO:0000256" key="1">
    <source>
        <dbReference type="ARBA" id="ARBA00022487"/>
    </source>
</evidence>
<accession>A0A4S4KL61</accession>
<keyword evidence="4" id="KW-0119">Carbohydrate metabolism</keyword>
<protein>
    <recommendedName>
        <fullName evidence="4">Carboxylic ester hydrolase</fullName>
        <ecNumber evidence="4">3.1.1.-</ecNumber>
    </recommendedName>
</protein>
<sequence>MVQFTLKSIAAALLATALGAQAAQNQLQQVTADIGPNPNNVGMYVYKPNKLASPLPLIVAIHYCSGTAQAYFTGTQYATLADTYGYIVVYPQSPRSGTCFDVNTPQTLSHNGGGDSQGIASMITYSIATYGVDPNHVFVTGTSSGAMMTNVMSGSYPNLFQAASAYSGVAFGCFAGSNSWNSACADGDVSNTAEVWGNMVRAAYPGYTGPRPKMMLWHGTADTTLYYPNYEQEILEWTNVLGVSSTPSTTTLNDPQSGYTMTTYGSEVIGYSAEGVGHTVPVHETIDLAFFGITGGGPSSTSSAPPPPPSSSSAAPPVSSSPSNGAVAQHWDQCGGIGFTGPTVCAAPFVCTVSNAYYSQCL</sequence>
<name>A0A4S4KL61_9APHY</name>
<keyword evidence="8" id="KW-1185">Reference proteome</keyword>
<comment type="function">
    <text evidence="4">Esterase involved in the hydrolysis of xylan, a major structural heterogeneous polysaccharide found in plant biomass representing the second most abundant polysaccharide in the biosphere, after cellulose.</text>
</comment>
<keyword evidence="4" id="KW-0624">Polysaccharide degradation</keyword>
<dbReference type="Gene3D" id="3.40.50.1820">
    <property type="entry name" value="alpha/beta hydrolase"/>
    <property type="match status" value="1"/>
</dbReference>
<feature type="chain" id="PRO_5029038999" description="Carboxylic ester hydrolase" evidence="4">
    <location>
        <begin position="23"/>
        <end position="362"/>
    </location>
</feature>
<dbReference type="SUPFAM" id="SSF53474">
    <property type="entry name" value="alpha/beta-Hydrolases"/>
    <property type="match status" value="2"/>
</dbReference>
<dbReference type="InterPro" id="IPR000254">
    <property type="entry name" value="CBD"/>
</dbReference>
<keyword evidence="4" id="KW-0964">Secreted</keyword>
<evidence type="ECO:0000256" key="2">
    <source>
        <dbReference type="ARBA" id="ARBA00022729"/>
    </source>
</evidence>
<reference evidence="7 8" key="1">
    <citation type="submission" date="2019-02" db="EMBL/GenBank/DDBJ databases">
        <title>Genome sequencing of the rare red list fungi Phlebia centrifuga.</title>
        <authorList>
            <person name="Buettner E."/>
            <person name="Kellner H."/>
        </authorList>
    </citation>
    <scope>NUCLEOTIDE SEQUENCE [LARGE SCALE GENOMIC DNA]</scope>
    <source>
        <strain evidence="7 8">DSM 108282</strain>
    </source>
</reference>
<dbReference type="EC" id="3.1.1.-" evidence="4"/>
<evidence type="ECO:0000256" key="4">
    <source>
        <dbReference type="RuleBase" id="RU367147"/>
    </source>
</evidence>
<dbReference type="EMBL" id="SGPJ01000089">
    <property type="protein sequence ID" value="THG99188.1"/>
    <property type="molecule type" value="Genomic_DNA"/>
</dbReference>
<feature type="compositionally biased region" description="Low complexity" evidence="5">
    <location>
        <begin position="311"/>
        <end position="323"/>
    </location>
</feature>
<dbReference type="InterPro" id="IPR029058">
    <property type="entry name" value="AB_hydrolase_fold"/>
</dbReference>
<keyword evidence="1 4" id="KW-0719">Serine esterase</keyword>
<feature type="region of interest" description="Disordered" evidence="5">
    <location>
        <begin position="297"/>
        <end position="326"/>
    </location>
</feature>
<dbReference type="Pfam" id="PF00734">
    <property type="entry name" value="CBM_1"/>
    <property type="match status" value="1"/>
</dbReference>
<proteinExistence type="inferred from homology"/>
<dbReference type="SMART" id="SM00236">
    <property type="entry name" value="fCBD"/>
    <property type="match status" value="1"/>
</dbReference>
<gene>
    <name evidence="7" type="ORF">EW026_g3114</name>
</gene>
<dbReference type="GO" id="GO:0052689">
    <property type="term" value="F:carboxylic ester hydrolase activity"/>
    <property type="evidence" value="ECO:0007669"/>
    <property type="project" value="UniProtKB-KW"/>
</dbReference>
<dbReference type="PANTHER" id="PTHR43037:SF5">
    <property type="entry name" value="FERULOYL ESTERASE"/>
    <property type="match status" value="1"/>
</dbReference>